<dbReference type="GO" id="GO:0016020">
    <property type="term" value="C:membrane"/>
    <property type="evidence" value="ECO:0007669"/>
    <property type="project" value="UniProtKB-SubCell"/>
</dbReference>
<dbReference type="Pfam" id="PF04193">
    <property type="entry name" value="PQ-loop"/>
    <property type="match status" value="2"/>
</dbReference>
<evidence type="ECO:0000256" key="7">
    <source>
        <dbReference type="ARBA" id="ARBA00038475"/>
    </source>
</evidence>
<comment type="subcellular location">
    <subcellularLocation>
        <location evidence="1">Membrane</location>
        <topology evidence="1">Multi-pass membrane protein</topology>
    </subcellularLocation>
</comment>
<proteinExistence type="inferred from homology"/>
<feature type="compositionally biased region" description="Basic and acidic residues" evidence="8">
    <location>
        <begin position="270"/>
        <end position="280"/>
    </location>
</feature>
<dbReference type="AlphaFoldDB" id="A0A550BYH2"/>
<evidence type="ECO:0000256" key="4">
    <source>
        <dbReference type="ARBA" id="ARBA00022737"/>
    </source>
</evidence>
<evidence type="ECO:0000313" key="11">
    <source>
        <dbReference type="Proteomes" id="UP000320762"/>
    </source>
</evidence>
<dbReference type="FunFam" id="1.20.1280.290:FF:000006">
    <property type="entry name" value="mannose-P-dolichol utilization defect 1 protein"/>
    <property type="match status" value="1"/>
</dbReference>
<organism evidence="10 11">
    <name type="scientific">Schizophyllum amplum</name>
    <dbReference type="NCBI Taxonomy" id="97359"/>
    <lineage>
        <taxon>Eukaryota</taxon>
        <taxon>Fungi</taxon>
        <taxon>Dikarya</taxon>
        <taxon>Basidiomycota</taxon>
        <taxon>Agaricomycotina</taxon>
        <taxon>Agaricomycetes</taxon>
        <taxon>Agaricomycetidae</taxon>
        <taxon>Agaricales</taxon>
        <taxon>Schizophyllaceae</taxon>
        <taxon>Schizophyllum</taxon>
    </lineage>
</organism>
<dbReference type="Proteomes" id="UP000320762">
    <property type="component" value="Unassembled WGS sequence"/>
</dbReference>
<sequence>MTSITRNLPWFVRDLGISIVGGKCYVSLVENLAFDDVDCLKLALSKGLGLGIVAGSCIMKVPQILLIARKHSARGISPSGTAFETLAYAINLTYSYRNQLPFSTYGENAFLTAQNIIIMLLIMRYAPRPHALISKGSDSRTTKLLSTFMVMAVCGVILLAVPPPILATFQALTLPISVVSKVPQIMENLRNRSTGQLSAFAVMLQVGGCAARVFTITQEVDDVLVALGALVALVLNAVIAAQMWMYWGQDPVAPPKIKVEEKLEPVLARSSEKPIIDRTPPHSISRAGTPSISRPGTPSSRSGRNWSRKSVYDVV</sequence>
<keyword evidence="2" id="KW-0813">Transport</keyword>
<reference evidence="10 11" key="1">
    <citation type="journal article" date="2019" name="New Phytol.">
        <title>Comparative genomics reveals unique wood-decay strategies and fruiting body development in the Schizophyllaceae.</title>
        <authorList>
            <person name="Almasi E."/>
            <person name="Sahu N."/>
            <person name="Krizsan K."/>
            <person name="Balint B."/>
            <person name="Kovacs G.M."/>
            <person name="Kiss B."/>
            <person name="Cseklye J."/>
            <person name="Drula E."/>
            <person name="Henrissat B."/>
            <person name="Nagy I."/>
            <person name="Chovatia M."/>
            <person name="Adam C."/>
            <person name="LaButti K."/>
            <person name="Lipzen A."/>
            <person name="Riley R."/>
            <person name="Grigoriev I.V."/>
            <person name="Nagy L.G."/>
        </authorList>
    </citation>
    <scope>NUCLEOTIDE SEQUENCE [LARGE SCALE GENOMIC DNA]</scope>
    <source>
        <strain evidence="10 11">NL-1724</strain>
    </source>
</reference>
<keyword evidence="4" id="KW-0677">Repeat</keyword>
<dbReference type="InterPro" id="IPR006603">
    <property type="entry name" value="PQ-loop_rpt"/>
</dbReference>
<evidence type="ECO:0000256" key="3">
    <source>
        <dbReference type="ARBA" id="ARBA00022692"/>
    </source>
</evidence>
<evidence type="ECO:0000256" key="9">
    <source>
        <dbReference type="SAM" id="Phobius"/>
    </source>
</evidence>
<gene>
    <name evidence="10" type="ORF">BD626DRAFT_515007</name>
</gene>
<dbReference type="EMBL" id="VDMD01000047">
    <property type="protein sequence ID" value="TRM57516.1"/>
    <property type="molecule type" value="Genomic_DNA"/>
</dbReference>
<feature type="transmembrane region" description="Helical" evidence="9">
    <location>
        <begin position="197"/>
        <end position="217"/>
    </location>
</feature>
<evidence type="ECO:0000256" key="2">
    <source>
        <dbReference type="ARBA" id="ARBA00022448"/>
    </source>
</evidence>
<evidence type="ECO:0000313" key="10">
    <source>
        <dbReference type="EMBL" id="TRM57516.1"/>
    </source>
</evidence>
<feature type="compositionally biased region" description="Low complexity" evidence="8">
    <location>
        <begin position="288"/>
        <end position="304"/>
    </location>
</feature>
<feature type="transmembrane region" description="Helical" evidence="9">
    <location>
        <begin position="144"/>
        <end position="161"/>
    </location>
</feature>
<comment type="similarity">
    <text evidence="7">Belongs to the MPDU1 (TC 2.A.43.3) family.</text>
</comment>
<protein>
    <submittedName>
        <fullName evidence="10">Mannose-P-dolichol utilization defect 1 protein</fullName>
    </submittedName>
</protein>
<feature type="region of interest" description="Disordered" evidence="8">
    <location>
        <begin position="270"/>
        <end position="315"/>
    </location>
</feature>
<dbReference type="PANTHER" id="PTHR12226">
    <property type="entry name" value="MANNOSE-P-DOLICHOL UTILIZATION DEFECT 1 LEC35 -RELATED"/>
    <property type="match status" value="1"/>
</dbReference>
<dbReference type="InterPro" id="IPR016817">
    <property type="entry name" value="MannP-dilichol_defect-1"/>
</dbReference>
<dbReference type="OrthoDB" id="271506at2759"/>
<dbReference type="STRING" id="97359.A0A550BYH2"/>
<feature type="transmembrane region" description="Helical" evidence="9">
    <location>
        <begin position="223"/>
        <end position="247"/>
    </location>
</feature>
<name>A0A550BYH2_9AGAR</name>
<comment type="caution">
    <text evidence="10">The sequence shown here is derived from an EMBL/GenBank/DDBJ whole genome shotgun (WGS) entry which is preliminary data.</text>
</comment>
<dbReference type="SMART" id="SM00679">
    <property type="entry name" value="CTNS"/>
    <property type="match status" value="2"/>
</dbReference>
<keyword evidence="11" id="KW-1185">Reference proteome</keyword>
<evidence type="ECO:0000256" key="5">
    <source>
        <dbReference type="ARBA" id="ARBA00022989"/>
    </source>
</evidence>
<accession>A0A550BYH2</accession>
<keyword evidence="6 9" id="KW-0472">Membrane</keyword>
<evidence type="ECO:0000256" key="8">
    <source>
        <dbReference type="SAM" id="MobiDB-lite"/>
    </source>
</evidence>
<keyword evidence="3 9" id="KW-0812">Transmembrane</keyword>
<keyword evidence="5 9" id="KW-1133">Transmembrane helix</keyword>
<evidence type="ECO:0000256" key="6">
    <source>
        <dbReference type="ARBA" id="ARBA00023136"/>
    </source>
</evidence>
<dbReference type="Gene3D" id="1.20.1280.290">
    <property type="match status" value="2"/>
</dbReference>
<evidence type="ECO:0000256" key="1">
    <source>
        <dbReference type="ARBA" id="ARBA00004141"/>
    </source>
</evidence>
<dbReference type="PANTHER" id="PTHR12226:SF2">
    <property type="entry name" value="MANNOSE-P-DOLICHOL UTILIZATION DEFECT 1 PROTEIN"/>
    <property type="match status" value="1"/>
</dbReference>